<keyword evidence="3" id="KW-0175">Coiled coil</keyword>
<keyword evidence="7" id="KW-1185">Reference proteome</keyword>
<keyword evidence="1" id="KW-0235">DNA replication</keyword>
<dbReference type="Proteomes" id="UP000769780">
    <property type="component" value="Unassembled WGS sequence"/>
</dbReference>
<dbReference type="Gene3D" id="1.10.287.110">
    <property type="entry name" value="DnaJ domain"/>
    <property type="match status" value="1"/>
</dbReference>
<sequence length="261" mass="30226">MVNTDQAFELLKDAGVAEDVGILTVRRWLLERKVKYAPSKRRESGYILDDTDQAINLLMDAGVASSTGMEIVKRWLREGRIQNVGEGKQLSEYISSEKDAKQYSTNLSNQERVIRQLKAKLKAQDEHIKGLEELHENSVNRLLQQKEQYRKEIVQLENENREIQQETSALMKENIELRKEILRLKEELYKGNKKEPEKTPQRPMKSPNYRQKLGLSKTASPKEVVASYKKLLKITHPDAGGHEAAFHYIKSDYDQFRSTLK</sequence>
<evidence type="ECO:0000313" key="6">
    <source>
        <dbReference type="EMBL" id="MBY0099329.1"/>
    </source>
</evidence>
<name>A0ABS7KAP7_9BACI</name>
<evidence type="ECO:0000256" key="1">
    <source>
        <dbReference type="ARBA" id="ARBA00022705"/>
    </source>
</evidence>
<organism evidence="6 7">
    <name type="scientific">Mesobacillus maritimus</name>
    <dbReference type="NCBI Taxonomy" id="1643336"/>
    <lineage>
        <taxon>Bacteria</taxon>
        <taxon>Bacillati</taxon>
        <taxon>Bacillota</taxon>
        <taxon>Bacilli</taxon>
        <taxon>Bacillales</taxon>
        <taxon>Bacillaceae</taxon>
        <taxon>Mesobacillus</taxon>
    </lineage>
</organism>
<feature type="compositionally biased region" description="Basic and acidic residues" evidence="4">
    <location>
        <begin position="189"/>
        <end position="200"/>
    </location>
</feature>
<feature type="domain" description="J" evidence="5">
    <location>
        <begin position="208"/>
        <end position="261"/>
    </location>
</feature>
<evidence type="ECO:0000256" key="4">
    <source>
        <dbReference type="SAM" id="MobiDB-lite"/>
    </source>
</evidence>
<proteinExistence type="predicted"/>
<evidence type="ECO:0000256" key="2">
    <source>
        <dbReference type="ARBA" id="ARBA00023016"/>
    </source>
</evidence>
<accession>A0ABS7KAP7</accession>
<protein>
    <recommendedName>
        <fullName evidence="5">J domain-containing protein</fullName>
    </recommendedName>
</protein>
<dbReference type="InterPro" id="IPR001623">
    <property type="entry name" value="DnaJ_domain"/>
</dbReference>
<evidence type="ECO:0000256" key="3">
    <source>
        <dbReference type="SAM" id="Coils"/>
    </source>
</evidence>
<feature type="coiled-coil region" evidence="3">
    <location>
        <begin position="100"/>
        <end position="187"/>
    </location>
</feature>
<evidence type="ECO:0000313" key="7">
    <source>
        <dbReference type="Proteomes" id="UP000769780"/>
    </source>
</evidence>
<gene>
    <name evidence="6" type="ORF">H0185_21415</name>
</gene>
<dbReference type="SUPFAM" id="SSF46565">
    <property type="entry name" value="Chaperone J-domain"/>
    <property type="match status" value="1"/>
</dbReference>
<reference evidence="6 7" key="1">
    <citation type="submission" date="2020-07" db="EMBL/GenBank/DDBJ databases">
        <title>Fungal Genomes of the International Space Station.</title>
        <authorList>
            <person name="Seuylemezian A."/>
            <person name="Singh N.K."/>
            <person name="Wood J."/>
            <person name="Venkateswaran K."/>
        </authorList>
    </citation>
    <scope>NUCLEOTIDE SEQUENCE [LARGE SCALE GENOMIC DNA]</scope>
    <source>
        <strain evidence="6 7">PL-B2</strain>
    </source>
</reference>
<comment type="caution">
    <text evidence="6">The sequence shown here is derived from an EMBL/GenBank/DDBJ whole genome shotgun (WGS) entry which is preliminary data.</text>
</comment>
<dbReference type="RefSeq" id="WP_221875542.1">
    <property type="nucleotide sequence ID" value="NZ_JACWFH010000035.1"/>
</dbReference>
<dbReference type="EMBL" id="JACWFH010000035">
    <property type="protein sequence ID" value="MBY0099329.1"/>
    <property type="molecule type" value="Genomic_DNA"/>
</dbReference>
<feature type="region of interest" description="Disordered" evidence="4">
    <location>
        <begin position="189"/>
        <end position="219"/>
    </location>
</feature>
<dbReference type="PROSITE" id="PS50076">
    <property type="entry name" value="DNAJ_2"/>
    <property type="match status" value="1"/>
</dbReference>
<keyword evidence="2" id="KW-0346">Stress response</keyword>
<dbReference type="InterPro" id="IPR036869">
    <property type="entry name" value="J_dom_sf"/>
</dbReference>
<evidence type="ECO:0000259" key="5">
    <source>
        <dbReference type="PROSITE" id="PS50076"/>
    </source>
</evidence>